<dbReference type="AlphaFoldDB" id="A0A9W9SY08"/>
<reference evidence="1" key="2">
    <citation type="journal article" date="2023" name="IMA Fungus">
        <title>Comparative genomic study of the Penicillium genus elucidates a diverse pangenome and 15 lateral gene transfer events.</title>
        <authorList>
            <person name="Petersen C."/>
            <person name="Sorensen T."/>
            <person name="Nielsen M.R."/>
            <person name="Sondergaard T.E."/>
            <person name="Sorensen J.L."/>
            <person name="Fitzpatrick D.A."/>
            <person name="Frisvad J.C."/>
            <person name="Nielsen K.L."/>
        </authorList>
    </citation>
    <scope>NUCLEOTIDE SEQUENCE</scope>
    <source>
        <strain evidence="1">IBT 20477</strain>
    </source>
</reference>
<name>A0A9W9SY08_9EURO</name>
<dbReference type="OrthoDB" id="4253505at2759"/>
<organism evidence="1 2">
    <name type="scientific">Penicillium cf. viridicatum</name>
    <dbReference type="NCBI Taxonomy" id="2972119"/>
    <lineage>
        <taxon>Eukaryota</taxon>
        <taxon>Fungi</taxon>
        <taxon>Dikarya</taxon>
        <taxon>Ascomycota</taxon>
        <taxon>Pezizomycotina</taxon>
        <taxon>Eurotiomycetes</taxon>
        <taxon>Eurotiomycetidae</taxon>
        <taxon>Eurotiales</taxon>
        <taxon>Aspergillaceae</taxon>
        <taxon>Penicillium</taxon>
    </lineage>
</organism>
<gene>
    <name evidence="1" type="ORF">N7449_004401</name>
</gene>
<comment type="caution">
    <text evidence="1">The sequence shown here is derived from an EMBL/GenBank/DDBJ whole genome shotgun (WGS) entry which is preliminary data.</text>
</comment>
<keyword evidence="2" id="KW-1185">Reference proteome</keyword>
<dbReference type="Proteomes" id="UP001150942">
    <property type="component" value="Unassembled WGS sequence"/>
</dbReference>
<sequence length="137" mass="15701">ATPRNKRQLNPGYQDQILDEYLELYEYLDPFPLSPLAPIEEKAEAIDTLPELSPSPTPQYDVQILSESITKLKDRVNGLEDRYSTPSYLTIEIIANYTRITEKQKRIADLEAYLENLQPFLLQLSTSIEGLLTEALK</sequence>
<protein>
    <submittedName>
        <fullName evidence="1">Uncharacterized protein</fullName>
    </submittedName>
</protein>
<feature type="non-terminal residue" evidence="1">
    <location>
        <position position="137"/>
    </location>
</feature>
<dbReference type="EMBL" id="JAPQKQ010000003">
    <property type="protein sequence ID" value="KAJ5202322.1"/>
    <property type="molecule type" value="Genomic_DNA"/>
</dbReference>
<evidence type="ECO:0000313" key="1">
    <source>
        <dbReference type="EMBL" id="KAJ5202322.1"/>
    </source>
</evidence>
<proteinExistence type="predicted"/>
<reference evidence="1" key="1">
    <citation type="submission" date="2022-11" db="EMBL/GenBank/DDBJ databases">
        <authorList>
            <person name="Petersen C."/>
        </authorList>
    </citation>
    <scope>NUCLEOTIDE SEQUENCE</scope>
    <source>
        <strain evidence="1">IBT 20477</strain>
    </source>
</reference>
<accession>A0A9W9SY08</accession>
<evidence type="ECO:0000313" key="2">
    <source>
        <dbReference type="Proteomes" id="UP001150942"/>
    </source>
</evidence>